<proteinExistence type="inferred from homology"/>
<sequence>MRLSSILVALDPSGSTAGFKAAAELARRSSAKLQALYIEDQEWFEACQLNFTQQTSSYTGELIPLTEQHIREQSEALKARLQHVFTQYSESLKIHYSYQSVRGTINNEIMKAASQVDLVVIGRNAQPFGRRASVGSTAHFLARNSPAPVLVWNNGASWPHNVIGICTTPEESAEVIRWTFGLSRLLQRDMHLFWPYPFHIPEGWPFLKTEPGAPEAPELSGSSIRDKSEVHRHMDVEFLRSHRNAIYLVQRQESQPNISSLLEELPNSILLL</sequence>
<evidence type="ECO:0000313" key="4">
    <source>
        <dbReference type="Proteomes" id="UP000317593"/>
    </source>
</evidence>
<protein>
    <submittedName>
        <fullName evidence="3">Nucleotide-binding universal stress protein, UspA family</fullName>
    </submittedName>
</protein>
<accession>A0A521CMF0</accession>
<gene>
    <name evidence="3" type="ORF">SAMN06265218_106216</name>
</gene>
<dbReference type="PANTHER" id="PTHR46268">
    <property type="entry name" value="STRESS RESPONSE PROTEIN NHAX"/>
    <property type="match status" value="1"/>
</dbReference>
<name>A0A521CMF0_9BACT</name>
<dbReference type="Proteomes" id="UP000317593">
    <property type="component" value="Unassembled WGS sequence"/>
</dbReference>
<dbReference type="PANTHER" id="PTHR46268:SF6">
    <property type="entry name" value="UNIVERSAL STRESS PROTEIN UP12"/>
    <property type="match status" value="1"/>
</dbReference>
<evidence type="ECO:0000313" key="3">
    <source>
        <dbReference type="EMBL" id="SMO60612.1"/>
    </source>
</evidence>
<dbReference type="EMBL" id="FXTH01000006">
    <property type="protein sequence ID" value="SMO60612.1"/>
    <property type="molecule type" value="Genomic_DNA"/>
</dbReference>
<organism evidence="3 4">
    <name type="scientific">Fodinibius sediminis</name>
    <dbReference type="NCBI Taxonomy" id="1214077"/>
    <lineage>
        <taxon>Bacteria</taxon>
        <taxon>Pseudomonadati</taxon>
        <taxon>Balneolota</taxon>
        <taxon>Balneolia</taxon>
        <taxon>Balneolales</taxon>
        <taxon>Balneolaceae</taxon>
        <taxon>Fodinibius</taxon>
    </lineage>
</organism>
<dbReference type="CDD" id="cd00293">
    <property type="entry name" value="USP-like"/>
    <property type="match status" value="1"/>
</dbReference>
<reference evidence="3 4" key="1">
    <citation type="submission" date="2017-05" db="EMBL/GenBank/DDBJ databases">
        <authorList>
            <person name="Varghese N."/>
            <person name="Submissions S."/>
        </authorList>
    </citation>
    <scope>NUCLEOTIDE SEQUENCE [LARGE SCALE GENOMIC DNA]</scope>
    <source>
        <strain evidence="3 4">DSM 21194</strain>
    </source>
</reference>
<dbReference type="SUPFAM" id="SSF52402">
    <property type="entry name" value="Adenine nucleotide alpha hydrolases-like"/>
    <property type="match status" value="1"/>
</dbReference>
<dbReference type="InterPro" id="IPR006016">
    <property type="entry name" value="UspA"/>
</dbReference>
<feature type="domain" description="UspA" evidence="2">
    <location>
        <begin position="5"/>
        <end position="151"/>
    </location>
</feature>
<comment type="similarity">
    <text evidence="1">Belongs to the universal stress protein A family.</text>
</comment>
<dbReference type="Pfam" id="PF00582">
    <property type="entry name" value="Usp"/>
    <property type="match status" value="1"/>
</dbReference>
<evidence type="ECO:0000256" key="1">
    <source>
        <dbReference type="ARBA" id="ARBA00008791"/>
    </source>
</evidence>
<dbReference type="RefSeq" id="WP_142714198.1">
    <property type="nucleotide sequence ID" value="NZ_FXTH01000006.1"/>
</dbReference>
<keyword evidence="4" id="KW-1185">Reference proteome</keyword>
<evidence type="ECO:0000259" key="2">
    <source>
        <dbReference type="Pfam" id="PF00582"/>
    </source>
</evidence>
<dbReference type="AlphaFoldDB" id="A0A521CMF0"/>
<dbReference type="Gene3D" id="3.40.50.12370">
    <property type="match status" value="1"/>
</dbReference>
<dbReference type="OrthoDB" id="6361295at2"/>